<dbReference type="EMBL" id="MHCJ01000003">
    <property type="protein sequence ID" value="OGY18286.1"/>
    <property type="molecule type" value="Genomic_DNA"/>
</dbReference>
<dbReference type="GO" id="GO:0005737">
    <property type="term" value="C:cytoplasm"/>
    <property type="evidence" value="ECO:0007669"/>
    <property type="project" value="UniProtKB-ARBA"/>
</dbReference>
<evidence type="ECO:0000256" key="1">
    <source>
        <dbReference type="ARBA" id="ARBA00009512"/>
    </source>
</evidence>
<evidence type="ECO:0000313" key="8">
    <source>
        <dbReference type="EMBL" id="OGY18286.1"/>
    </source>
</evidence>
<keyword evidence="5 7" id="KW-0687">Ribonucleoprotein</keyword>
<dbReference type="CDD" id="cd00473">
    <property type="entry name" value="bS6"/>
    <property type="match status" value="1"/>
</dbReference>
<evidence type="ECO:0000256" key="4">
    <source>
        <dbReference type="ARBA" id="ARBA00022980"/>
    </source>
</evidence>
<keyword evidence="4 7" id="KW-0689">Ribosomal protein</keyword>
<name>A0A1G1VSB4_9BACT</name>
<reference evidence="8 9" key="1">
    <citation type="journal article" date="2016" name="Nat. Commun.">
        <title>Thousands of microbial genomes shed light on interconnected biogeochemical processes in an aquifer system.</title>
        <authorList>
            <person name="Anantharaman K."/>
            <person name="Brown C.T."/>
            <person name="Hug L.A."/>
            <person name="Sharon I."/>
            <person name="Castelle C.J."/>
            <person name="Probst A.J."/>
            <person name="Thomas B.C."/>
            <person name="Singh A."/>
            <person name="Wilkins M.J."/>
            <person name="Karaoz U."/>
            <person name="Brodie E.L."/>
            <person name="Williams K.H."/>
            <person name="Hubbard S.S."/>
            <person name="Banfield J.F."/>
        </authorList>
    </citation>
    <scope>NUCLEOTIDE SEQUENCE [LARGE SCALE GENOMIC DNA]</scope>
</reference>
<dbReference type="GO" id="GO:0006412">
    <property type="term" value="P:translation"/>
    <property type="evidence" value="ECO:0007669"/>
    <property type="project" value="UniProtKB-UniRule"/>
</dbReference>
<keyword evidence="3 7" id="KW-0694">RNA-binding</keyword>
<dbReference type="PANTHER" id="PTHR21011">
    <property type="entry name" value="MITOCHONDRIAL 28S RIBOSOMAL PROTEIN S6"/>
    <property type="match status" value="1"/>
</dbReference>
<evidence type="ECO:0000256" key="5">
    <source>
        <dbReference type="ARBA" id="ARBA00023274"/>
    </source>
</evidence>
<evidence type="ECO:0000256" key="3">
    <source>
        <dbReference type="ARBA" id="ARBA00022884"/>
    </source>
</evidence>
<comment type="caution">
    <text evidence="8">The sequence shown here is derived from an EMBL/GenBank/DDBJ whole genome shotgun (WGS) entry which is preliminary data.</text>
</comment>
<dbReference type="InterPro" id="IPR020814">
    <property type="entry name" value="Ribosomal_S6_plastid/chlpt"/>
</dbReference>
<dbReference type="Pfam" id="PF01250">
    <property type="entry name" value="Ribosomal_S6"/>
    <property type="match status" value="1"/>
</dbReference>
<evidence type="ECO:0000256" key="7">
    <source>
        <dbReference type="HAMAP-Rule" id="MF_00360"/>
    </source>
</evidence>
<evidence type="ECO:0000313" key="9">
    <source>
        <dbReference type="Proteomes" id="UP000179233"/>
    </source>
</evidence>
<dbReference type="PANTHER" id="PTHR21011:SF1">
    <property type="entry name" value="SMALL RIBOSOMAL SUBUNIT PROTEIN BS6M"/>
    <property type="match status" value="1"/>
</dbReference>
<dbReference type="HAMAP" id="MF_00360">
    <property type="entry name" value="Ribosomal_bS6"/>
    <property type="match status" value="1"/>
</dbReference>
<evidence type="ECO:0000256" key="6">
    <source>
        <dbReference type="ARBA" id="ARBA00035294"/>
    </source>
</evidence>
<dbReference type="GO" id="GO:0070181">
    <property type="term" value="F:small ribosomal subunit rRNA binding"/>
    <property type="evidence" value="ECO:0007669"/>
    <property type="project" value="TreeGrafter"/>
</dbReference>
<comment type="function">
    <text evidence="7">Binds together with bS18 to 16S ribosomal RNA.</text>
</comment>
<dbReference type="NCBIfam" id="TIGR00166">
    <property type="entry name" value="S6"/>
    <property type="match status" value="1"/>
</dbReference>
<gene>
    <name evidence="7" type="primary">rpsF</name>
    <name evidence="8" type="ORF">A2786_02070</name>
</gene>
<comment type="similarity">
    <text evidence="1 7">Belongs to the bacterial ribosomal protein bS6 family.</text>
</comment>
<dbReference type="GO" id="GO:1990904">
    <property type="term" value="C:ribonucleoprotein complex"/>
    <property type="evidence" value="ECO:0007669"/>
    <property type="project" value="UniProtKB-KW"/>
</dbReference>
<keyword evidence="2 7" id="KW-0699">rRNA-binding</keyword>
<organism evidence="8 9">
    <name type="scientific">Candidatus Chisholmbacteria bacterium RIFCSPHIGHO2_01_FULL_52_32</name>
    <dbReference type="NCBI Taxonomy" id="1797591"/>
    <lineage>
        <taxon>Bacteria</taxon>
        <taxon>Candidatus Chisholmiibacteriota</taxon>
    </lineage>
</organism>
<dbReference type="InterPro" id="IPR014717">
    <property type="entry name" value="Transl_elong_EF1B/ribsomal_bS6"/>
</dbReference>
<dbReference type="GO" id="GO:0003735">
    <property type="term" value="F:structural constituent of ribosome"/>
    <property type="evidence" value="ECO:0007669"/>
    <property type="project" value="InterPro"/>
</dbReference>
<sequence>MGLGVMKRTYELTVVFPQASVDLTKITKSLENLIGKAEGKVVSREDWGERELAYPIKKQKKGVYFLYLVELSVDKVAQLDKELRLMSELLRYLIVCV</sequence>
<protein>
    <recommendedName>
        <fullName evidence="6 7">Small ribosomal subunit protein bS6</fullName>
    </recommendedName>
</protein>
<dbReference type="GO" id="GO:0005840">
    <property type="term" value="C:ribosome"/>
    <property type="evidence" value="ECO:0007669"/>
    <property type="project" value="UniProtKB-KW"/>
</dbReference>
<dbReference type="InterPro" id="IPR035980">
    <property type="entry name" value="Ribosomal_bS6_sf"/>
</dbReference>
<evidence type="ECO:0000256" key="2">
    <source>
        <dbReference type="ARBA" id="ARBA00022730"/>
    </source>
</evidence>
<dbReference type="Proteomes" id="UP000179233">
    <property type="component" value="Unassembled WGS sequence"/>
</dbReference>
<dbReference type="InterPro" id="IPR000529">
    <property type="entry name" value="Ribosomal_bS6"/>
</dbReference>
<dbReference type="Gene3D" id="3.30.70.60">
    <property type="match status" value="1"/>
</dbReference>
<dbReference type="AlphaFoldDB" id="A0A1G1VSB4"/>
<dbReference type="PROSITE" id="PS01048">
    <property type="entry name" value="RIBOSOMAL_S6"/>
    <property type="match status" value="1"/>
</dbReference>
<dbReference type="InterPro" id="IPR020815">
    <property type="entry name" value="Ribosomal_bS6_CS"/>
</dbReference>
<dbReference type="SUPFAM" id="SSF54995">
    <property type="entry name" value="Ribosomal protein S6"/>
    <property type="match status" value="1"/>
</dbReference>
<accession>A0A1G1VSB4</accession>
<proteinExistence type="inferred from homology"/>